<protein>
    <submittedName>
        <fullName evidence="2">Uncharacterized protein</fullName>
    </submittedName>
</protein>
<gene>
    <name evidence="2" type="ORF">METZ01_LOCUS106510</name>
</gene>
<name>A0A381WMA6_9ZZZZ</name>
<organism evidence="2">
    <name type="scientific">marine metagenome</name>
    <dbReference type="NCBI Taxonomy" id="408172"/>
    <lineage>
        <taxon>unclassified sequences</taxon>
        <taxon>metagenomes</taxon>
        <taxon>ecological metagenomes</taxon>
    </lineage>
</organism>
<dbReference type="EMBL" id="UINC01012265">
    <property type="protein sequence ID" value="SVA53656.1"/>
    <property type="molecule type" value="Genomic_DNA"/>
</dbReference>
<accession>A0A381WMA6</accession>
<sequence>MSDLGWFASFAVVALIMIVVSGWIAWFSRRSMKAHKNQIEDMVLEMREIIDEGDRELPPES</sequence>
<reference evidence="2" key="1">
    <citation type="submission" date="2018-05" db="EMBL/GenBank/DDBJ databases">
        <authorList>
            <person name="Lanie J.A."/>
            <person name="Ng W.-L."/>
            <person name="Kazmierczak K.M."/>
            <person name="Andrzejewski T.M."/>
            <person name="Davidsen T.M."/>
            <person name="Wayne K.J."/>
            <person name="Tettelin H."/>
            <person name="Glass J.I."/>
            <person name="Rusch D."/>
            <person name="Podicherti R."/>
            <person name="Tsui H.-C.T."/>
            <person name="Winkler M.E."/>
        </authorList>
    </citation>
    <scope>NUCLEOTIDE SEQUENCE</scope>
</reference>
<keyword evidence="1" id="KW-0472">Membrane</keyword>
<evidence type="ECO:0000313" key="2">
    <source>
        <dbReference type="EMBL" id="SVA53656.1"/>
    </source>
</evidence>
<feature type="transmembrane region" description="Helical" evidence="1">
    <location>
        <begin position="6"/>
        <end position="27"/>
    </location>
</feature>
<keyword evidence="1" id="KW-1133">Transmembrane helix</keyword>
<dbReference type="AlphaFoldDB" id="A0A381WMA6"/>
<proteinExistence type="predicted"/>
<keyword evidence="1" id="KW-0812">Transmembrane</keyword>
<evidence type="ECO:0000256" key="1">
    <source>
        <dbReference type="SAM" id="Phobius"/>
    </source>
</evidence>